<sequence>SGTTVWQWAYAGNPWGELDPTSTTGYTYNLRFPGQYYDVETGLNYNVNRDYDSSTGRYLQSDPLGLLAGSSTYAYVGGNPLDLIDPMGLQTQAGALPYIPVTPCGSCHSPVLPVPPPSSPGQFSVPNSGVGGDTGAIPDTDAPAKPKVCPPPPRDPCQGIVDQLEAHRKKLDDYMADPTAHDNLGRLSSAAEDLQEKVYQGRIMNLVAQIASFDRQLAKCRAENGGE</sequence>
<dbReference type="RefSeq" id="WP_367855910.1">
    <property type="nucleotide sequence ID" value="NZ_JBFOHK010000008.1"/>
</dbReference>
<keyword evidence="1 3" id="KW-0479">Metal-binding</keyword>
<evidence type="ECO:0000256" key="2">
    <source>
        <dbReference type="ARBA" id="ARBA00023004"/>
    </source>
</evidence>
<comment type="caution">
    <text evidence="5">The sequence shown here is derived from an EMBL/GenBank/DDBJ whole genome shotgun (WGS) entry which is preliminary data.</text>
</comment>
<dbReference type="InterPro" id="IPR050708">
    <property type="entry name" value="T6SS_VgrG/RHS"/>
</dbReference>
<accession>A0ABV3QJG8</accession>
<evidence type="ECO:0000313" key="5">
    <source>
        <dbReference type="EMBL" id="MEW9573849.1"/>
    </source>
</evidence>
<evidence type="ECO:0000313" key="6">
    <source>
        <dbReference type="Proteomes" id="UP001556220"/>
    </source>
</evidence>
<gene>
    <name evidence="5" type="ORF">ABQJ54_19020</name>
</gene>
<dbReference type="PANTHER" id="PTHR32305">
    <property type="match status" value="1"/>
</dbReference>
<keyword evidence="6" id="KW-1185">Reference proteome</keyword>
<organism evidence="5 6">
    <name type="scientific">Rhodanobacter lycopersici</name>
    <dbReference type="NCBI Taxonomy" id="3162487"/>
    <lineage>
        <taxon>Bacteria</taxon>
        <taxon>Pseudomonadati</taxon>
        <taxon>Pseudomonadota</taxon>
        <taxon>Gammaproteobacteria</taxon>
        <taxon>Lysobacterales</taxon>
        <taxon>Rhodanobacteraceae</taxon>
        <taxon>Rhodanobacter</taxon>
    </lineage>
</organism>
<feature type="non-terminal residue" evidence="5">
    <location>
        <position position="1"/>
    </location>
</feature>
<keyword evidence="3" id="KW-0349">Heme</keyword>
<evidence type="ECO:0000259" key="4">
    <source>
        <dbReference type="PROSITE" id="PS51007"/>
    </source>
</evidence>
<dbReference type="PROSITE" id="PS51007">
    <property type="entry name" value="CYTC"/>
    <property type="match status" value="1"/>
</dbReference>
<feature type="domain" description="Cytochrome c" evidence="4">
    <location>
        <begin position="89"/>
        <end position="214"/>
    </location>
</feature>
<evidence type="ECO:0000256" key="1">
    <source>
        <dbReference type="ARBA" id="ARBA00022723"/>
    </source>
</evidence>
<protein>
    <submittedName>
        <fullName evidence="5">RHS repeat-associated core domain-containing protein</fullName>
    </submittedName>
</protein>
<dbReference type="EMBL" id="JBFOHK010000008">
    <property type="protein sequence ID" value="MEW9573849.1"/>
    <property type="molecule type" value="Genomic_DNA"/>
</dbReference>
<dbReference type="PANTHER" id="PTHR32305:SF15">
    <property type="entry name" value="PROTEIN RHSA-RELATED"/>
    <property type="match status" value="1"/>
</dbReference>
<dbReference type="Proteomes" id="UP001556220">
    <property type="component" value="Unassembled WGS sequence"/>
</dbReference>
<proteinExistence type="predicted"/>
<dbReference type="NCBIfam" id="TIGR03696">
    <property type="entry name" value="Rhs_assc_core"/>
    <property type="match status" value="1"/>
</dbReference>
<reference evidence="5 6" key="1">
    <citation type="submission" date="2024-06" db="EMBL/GenBank/DDBJ databases">
        <authorList>
            <person name="Woo H."/>
        </authorList>
    </citation>
    <scope>NUCLEOTIDE SEQUENCE [LARGE SCALE GENOMIC DNA]</scope>
    <source>
        <strain evidence="5 6">Si-c</strain>
    </source>
</reference>
<keyword evidence="2 3" id="KW-0408">Iron</keyword>
<dbReference type="Gene3D" id="2.180.10.10">
    <property type="entry name" value="RHS repeat-associated core"/>
    <property type="match status" value="1"/>
</dbReference>
<dbReference type="InterPro" id="IPR009056">
    <property type="entry name" value="Cyt_c-like_dom"/>
</dbReference>
<name>A0ABV3QJG8_9GAMM</name>
<dbReference type="PRINTS" id="PR00394">
    <property type="entry name" value="RHSPROTEIN"/>
</dbReference>
<dbReference type="InterPro" id="IPR022385">
    <property type="entry name" value="Rhs_assc_core"/>
</dbReference>
<evidence type="ECO:0000256" key="3">
    <source>
        <dbReference type="PROSITE-ProRule" id="PRU00433"/>
    </source>
</evidence>